<accession>A0ABR7TEV0</accession>
<evidence type="ECO:0000313" key="8">
    <source>
        <dbReference type="EMBL" id="MBC9928817.1"/>
    </source>
</evidence>
<gene>
    <name evidence="8" type="ORF">ICL07_00425</name>
</gene>
<dbReference type="PANTHER" id="PTHR33452">
    <property type="entry name" value="OXIDOREDUCTASE CATD-RELATED"/>
    <property type="match status" value="1"/>
</dbReference>
<keyword evidence="5 7" id="KW-1133">Transmembrane helix</keyword>
<dbReference type="InterPro" id="IPR032808">
    <property type="entry name" value="DoxX"/>
</dbReference>
<dbReference type="InterPro" id="IPR051907">
    <property type="entry name" value="DoxX-like_oxidoreductase"/>
</dbReference>
<dbReference type="EMBL" id="JACVFC010000001">
    <property type="protein sequence ID" value="MBC9928817.1"/>
    <property type="molecule type" value="Genomic_DNA"/>
</dbReference>
<comment type="subcellular location">
    <subcellularLocation>
        <location evidence="1">Cell membrane</location>
        <topology evidence="1">Multi-pass membrane protein</topology>
    </subcellularLocation>
</comment>
<protein>
    <submittedName>
        <fullName evidence="8">DoxX family protein</fullName>
    </submittedName>
</protein>
<proteinExistence type="inferred from homology"/>
<comment type="similarity">
    <text evidence="2">Belongs to the DoxX family.</text>
</comment>
<evidence type="ECO:0000256" key="1">
    <source>
        <dbReference type="ARBA" id="ARBA00004651"/>
    </source>
</evidence>
<dbReference type="Pfam" id="PF07681">
    <property type="entry name" value="DoxX"/>
    <property type="match status" value="1"/>
</dbReference>
<comment type="caution">
    <text evidence="8">The sequence shown here is derived from an EMBL/GenBank/DDBJ whole genome shotgun (WGS) entry which is preliminary data.</text>
</comment>
<keyword evidence="4 7" id="KW-0812">Transmembrane</keyword>
<evidence type="ECO:0000256" key="6">
    <source>
        <dbReference type="ARBA" id="ARBA00023136"/>
    </source>
</evidence>
<feature type="transmembrane region" description="Helical" evidence="7">
    <location>
        <begin position="52"/>
        <end position="78"/>
    </location>
</feature>
<sequence length="155" mass="17497">MDTLQKVVRWGDHHHPVWLSVVRMLLGLFLMAVGVLFIMNRDALDTLINTKPALVTVAFFIGHYIVFVHIVGGLFIAMGLETRFSAIVNIPVLLGALLFMHSRTALFQVYPVLGLSALVLVLLIVFAITGSGRLSVDEFMRRHPERKRNHTYIDF</sequence>
<evidence type="ECO:0000313" key="9">
    <source>
        <dbReference type="Proteomes" id="UP000659124"/>
    </source>
</evidence>
<feature type="transmembrane region" description="Helical" evidence="7">
    <location>
        <begin position="84"/>
        <end position="100"/>
    </location>
</feature>
<organism evidence="8 9">
    <name type="scientific">Chitinophaga qingshengii</name>
    <dbReference type="NCBI Taxonomy" id="1569794"/>
    <lineage>
        <taxon>Bacteria</taxon>
        <taxon>Pseudomonadati</taxon>
        <taxon>Bacteroidota</taxon>
        <taxon>Chitinophagia</taxon>
        <taxon>Chitinophagales</taxon>
        <taxon>Chitinophagaceae</taxon>
        <taxon>Chitinophaga</taxon>
    </lineage>
</organism>
<dbReference type="PANTHER" id="PTHR33452:SF1">
    <property type="entry name" value="INNER MEMBRANE PROTEIN YPHA-RELATED"/>
    <property type="match status" value="1"/>
</dbReference>
<evidence type="ECO:0000256" key="4">
    <source>
        <dbReference type="ARBA" id="ARBA00022692"/>
    </source>
</evidence>
<dbReference type="Proteomes" id="UP000659124">
    <property type="component" value="Unassembled WGS sequence"/>
</dbReference>
<keyword evidence="3" id="KW-1003">Cell membrane</keyword>
<dbReference type="RefSeq" id="WP_188085984.1">
    <property type="nucleotide sequence ID" value="NZ_JACVFC010000001.1"/>
</dbReference>
<keyword evidence="6 7" id="KW-0472">Membrane</keyword>
<feature type="transmembrane region" description="Helical" evidence="7">
    <location>
        <begin position="112"/>
        <end position="132"/>
    </location>
</feature>
<name>A0ABR7TEV0_9BACT</name>
<reference evidence="8 9" key="1">
    <citation type="submission" date="2020-09" db="EMBL/GenBank/DDBJ databases">
        <title>Genome sequences of type strains of Chitinophaga qingshengii and Chitinophaga varians.</title>
        <authorList>
            <person name="Kittiwongwattana C."/>
        </authorList>
    </citation>
    <scope>NUCLEOTIDE SEQUENCE [LARGE SCALE GENOMIC DNA]</scope>
    <source>
        <strain evidence="8 9">JCM 30026</strain>
    </source>
</reference>
<feature type="transmembrane region" description="Helical" evidence="7">
    <location>
        <begin position="20"/>
        <end position="40"/>
    </location>
</feature>
<keyword evidence="9" id="KW-1185">Reference proteome</keyword>
<evidence type="ECO:0000256" key="2">
    <source>
        <dbReference type="ARBA" id="ARBA00006679"/>
    </source>
</evidence>
<evidence type="ECO:0000256" key="7">
    <source>
        <dbReference type="SAM" id="Phobius"/>
    </source>
</evidence>
<evidence type="ECO:0000256" key="5">
    <source>
        <dbReference type="ARBA" id="ARBA00022989"/>
    </source>
</evidence>
<evidence type="ECO:0000256" key="3">
    <source>
        <dbReference type="ARBA" id="ARBA00022475"/>
    </source>
</evidence>